<dbReference type="AlphaFoldDB" id="A0A381X9V3"/>
<reference evidence="1" key="1">
    <citation type="submission" date="2018-05" db="EMBL/GenBank/DDBJ databases">
        <authorList>
            <person name="Lanie J.A."/>
            <person name="Ng W.-L."/>
            <person name="Kazmierczak K.M."/>
            <person name="Andrzejewski T.M."/>
            <person name="Davidsen T.M."/>
            <person name="Wayne K.J."/>
            <person name="Tettelin H."/>
            <person name="Glass J.I."/>
            <person name="Rusch D."/>
            <person name="Podicherti R."/>
            <person name="Tsui H.-C.T."/>
            <person name="Winkler M.E."/>
        </authorList>
    </citation>
    <scope>NUCLEOTIDE SEQUENCE</scope>
</reference>
<protein>
    <submittedName>
        <fullName evidence="1">Uncharacterized protein</fullName>
    </submittedName>
</protein>
<name>A0A381X9V3_9ZZZZ</name>
<dbReference type="EMBL" id="UINC01014262">
    <property type="protein sequence ID" value="SVA60967.1"/>
    <property type="molecule type" value="Genomic_DNA"/>
</dbReference>
<evidence type="ECO:0000313" key="1">
    <source>
        <dbReference type="EMBL" id="SVA60967.1"/>
    </source>
</evidence>
<sequence>MNENLNNEGKIMNKVQILLIIFSILLPQNLHSQFEEPKASPELMKLIREQKFEVILPHVMRDNKVDMWIHVKRKSDFFDFEFGEKPGIYIFTDRGGGRIERAVLGGQVDRELYDILAPESYLGKFIAERNPKRIALNYTDRASSFNSMSLTDRKQLSKIIGKKYSKRIVPADRLAADYLAGRGMAEVALFGRLLMISTEKIEGEFNKIVPGKTRLSDISGNVFVRDYDGNEENNTDYIVQPGDLIGILNSANMMDFREHNGGIGYV</sequence>
<gene>
    <name evidence="1" type="ORF">METZ01_LOCUS113821</name>
</gene>
<proteinExistence type="predicted"/>
<organism evidence="1">
    <name type="scientific">marine metagenome</name>
    <dbReference type="NCBI Taxonomy" id="408172"/>
    <lineage>
        <taxon>unclassified sequences</taxon>
        <taxon>metagenomes</taxon>
        <taxon>ecological metagenomes</taxon>
    </lineage>
</organism>
<feature type="non-terminal residue" evidence="1">
    <location>
        <position position="266"/>
    </location>
</feature>
<accession>A0A381X9V3</accession>